<proteinExistence type="predicted"/>
<name>A0A5J4YSG3_PORPP</name>
<feature type="region of interest" description="Disordered" evidence="1">
    <location>
        <begin position="71"/>
        <end position="114"/>
    </location>
</feature>
<evidence type="ECO:0000256" key="1">
    <source>
        <dbReference type="SAM" id="MobiDB-lite"/>
    </source>
</evidence>
<reference evidence="3" key="1">
    <citation type="journal article" date="2019" name="Nat. Commun.">
        <title>Expansion of phycobilisome linker gene families in mesophilic red algae.</title>
        <authorList>
            <person name="Lee J."/>
            <person name="Kim D."/>
            <person name="Bhattacharya D."/>
            <person name="Yoon H.S."/>
        </authorList>
    </citation>
    <scope>NUCLEOTIDE SEQUENCE [LARGE SCALE GENOMIC DNA]</scope>
    <source>
        <strain evidence="3">CCMP 1328</strain>
    </source>
</reference>
<keyword evidence="3" id="KW-1185">Reference proteome</keyword>
<evidence type="ECO:0000313" key="2">
    <source>
        <dbReference type="EMBL" id="KAA8493850.1"/>
    </source>
</evidence>
<dbReference type="AlphaFoldDB" id="A0A5J4YSG3"/>
<feature type="region of interest" description="Disordered" evidence="1">
    <location>
        <begin position="1"/>
        <end position="38"/>
    </location>
</feature>
<sequence length="114" mass="12532">MGFGKPDWNKIHKHDVRNRKKSARAQKRRAERGLAEKKSAAVGMEVDVAPPALVEERALAAVAKKLAFRKPRGLSGKKERKVRQAARLQGAATAAERASKAKKPKPKRGAMEVD</sequence>
<organism evidence="2 3">
    <name type="scientific">Porphyridium purpureum</name>
    <name type="common">Red alga</name>
    <name type="synonym">Porphyridium cruentum</name>
    <dbReference type="NCBI Taxonomy" id="35688"/>
    <lineage>
        <taxon>Eukaryota</taxon>
        <taxon>Rhodophyta</taxon>
        <taxon>Bangiophyceae</taxon>
        <taxon>Porphyridiales</taxon>
        <taxon>Porphyridiaceae</taxon>
        <taxon>Porphyridium</taxon>
    </lineage>
</organism>
<feature type="compositionally biased region" description="Low complexity" evidence="1">
    <location>
        <begin position="85"/>
        <end position="96"/>
    </location>
</feature>
<dbReference type="EMBL" id="VRMN01000006">
    <property type="protein sequence ID" value="KAA8493850.1"/>
    <property type="molecule type" value="Genomic_DNA"/>
</dbReference>
<accession>A0A5J4YSG3</accession>
<feature type="compositionally biased region" description="Basic residues" evidence="1">
    <location>
        <begin position="11"/>
        <end position="30"/>
    </location>
</feature>
<evidence type="ECO:0000313" key="3">
    <source>
        <dbReference type="Proteomes" id="UP000324585"/>
    </source>
</evidence>
<dbReference type="Proteomes" id="UP000324585">
    <property type="component" value="Unassembled WGS sequence"/>
</dbReference>
<gene>
    <name evidence="2" type="ORF">FVE85_4987</name>
</gene>
<protein>
    <submittedName>
        <fullName evidence="2">Uncharacterized protein</fullName>
    </submittedName>
</protein>
<comment type="caution">
    <text evidence="2">The sequence shown here is derived from an EMBL/GenBank/DDBJ whole genome shotgun (WGS) entry which is preliminary data.</text>
</comment>